<evidence type="ECO:0000313" key="3">
    <source>
        <dbReference type="EMBL" id="CAA9363895.1"/>
    </source>
</evidence>
<evidence type="ECO:0000259" key="2">
    <source>
        <dbReference type="PROSITE" id="PS51471"/>
    </source>
</evidence>
<accession>A0A6J4MQH1</accession>
<gene>
    <name evidence="3" type="ORF">AVDCRST_MAG16-3313</name>
</gene>
<dbReference type="EMBL" id="CADCUE010000307">
    <property type="protein sequence ID" value="CAA9363895.1"/>
    <property type="molecule type" value="Genomic_DNA"/>
</dbReference>
<dbReference type="GO" id="GO:0051213">
    <property type="term" value="F:dioxygenase activity"/>
    <property type="evidence" value="ECO:0007669"/>
    <property type="project" value="InterPro"/>
</dbReference>
<dbReference type="Pfam" id="PF13532">
    <property type="entry name" value="2OG-FeII_Oxy_2"/>
    <property type="match status" value="1"/>
</dbReference>
<feature type="domain" description="Fe2OG dioxygenase" evidence="2">
    <location>
        <begin position="112"/>
        <end position="210"/>
    </location>
</feature>
<name>A0A6J4MQH1_9ACTN</name>
<dbReference type="InterPro" id="IPR032854">
    <property type="entry name" value="ALKBH3"/>
</dbReference>
<dbReference type="InterPro" id="IPR027450">
    <property type="entry name" value="AlkB-like"/>
</dbReference>
<evidence type="ECO:0000256" key="1">
    <source>
        <dbReference type="SAM" id="MobiDB-lite"/>
    </source>
</evidence>
<proteinExistence type="predicted"/>
<dbReference type="InterPro" id="IPR037151">
    <property type="entry name" value="AlkB-like_sf"/>
</dbReference>
<protein>
    <recommendedName>
        <fullName evidence="2">Fe2OG dioxygenase domain-containing protein</fullName>
    </recommendedName>
</protein>
<dbReference type="PANTHER" id="PTHR31212:SF4">
    <property type="entry name" value="ALPHA-KETOGLUTARATE-DEPENDENT DIOXYGENASE ALKB HOMOLOG 3"/>
    <property type="match status" value="1"/>
</dbReference>
<dbReference type="AlphaFoldDB" id="A0A6J4MQH1"/>
<dbReference type="SUPFAM" id="SSF51197">
    <property type="entry name" value="Clavaminate synthase-like"/>
    <property type="match status" value="1"/>
</dbReference>
<dbReference type="Gene3D" id="2.60.120.590">
    <property type="entry name" value="Alpha-ketoglutarate-dependent dioxygenase AlkB-like"/>
    <property type="match status" value="1"/>
</dbReference>
<sequence length="212" mass="23485">MAETGRPRVTWQGSLFDDQEPDAGADRLSFAGLRRDALDDRSWLDVAPGWVPDHAALFDRLLDIAPWQQRTRTMWDDEVLEPRLVAGWPTGAPLPPEVLELTAPLSSRYGVDFDSCLVNLYRDGSDAVAWHADTVRKVLRNPLVATVSLGARRSFLLRPASGGPVQRRYAPGEGDLIVMGGACQHDWHHTVPRERSASGARMSITLRHSRSG</sequence>
<dbReference type="InterPro" id="IPR005123">
    <property type="entry name" value="Oxoglu/Fe-dep_dioxygenase_dom"/>
</dbReference>
<dbReference type="PANTHER" id="PTHR31212">
    <property type="entry name" value="ALPHA-KETOGLUTARATE-DEPENDENT DIOXYGENASE ALKB HOMOLOG 3"/>
    <property type="match status" value="1"/>
</dbReference>
<reference evidence="3" key="1">
    <citation type="submission" date="2020-02" db="EMBL/GenBank/DDBJ databases">
        <authorList>
            <person name="Meier V. D."/>
        </authorList>
    </citation>
    <scope>NUCLEOTIDE SEQUENCE</scope>
    <source>
        <strain evidence="3">AVDCRST_MAG16</strain>
    </source>
</reference>
<feature type="region of interest" description="Disordered" evidence="1">
    <location>
        <begin position="1"/>
        <end position="22"/>
    </location>
</feature>
<dbReference type="GO" id="GO:0006307">
    <property type="term" value="P:DNA alkylation repair"/>
    <property type="evidence" value="ECO:0007669"/>
    <property type="project" value="InterPro"/>
</dbReference>
<dbReference type="PROSITE" id="PS51471">
    <property type="entry name" value="FE2OG_OXY"/>
    <property type="match status" value="1"/>
</dbReference>
<organism evidence="3">
    <name type="scientific">uncultured Frankineae bacterium</name>
    <dbReference type="NCBI Taxonomy" id="437475"/>
    <lineage>
        <taxon>Bacteria</taxon>
        <taxon>Bacillati</taxon>
        <taxon>Actinomycetota</taxon>
        <taxon>Actinomycetes</taxon>
        <taxon>Frankiales</taxon>
        <taxon>environmental samples</taxon>
    </lineage>
</organism>